<dbReference type="Gene3D" id="2.40.50.140">
    <property type="entry name" value="Nucleic acid-binding proteins"/>
    <property type="match status" value="1"/>
</dbReference>
<feature type="domain" description="TRNA-binding" evidence="4">
    <location>
        <begin position="6"/>
        <end position="110"/>
    </location>
</feature>
<dbReference type="CDD" id="cd02798">
    <property type="entry name" value="tRNA_bind_CsaA"/>
    <property type="match status" value="1"/>
</dbReference>
<evidence type="ECO:0000313" key="6">
    <source>
        <dbReference type="Proteomes" id="UP000830167"/>
    </source>
</evidence>
<dbReference type="InterPro" id="IPR008231">
    <property type="entry name" value="CsaA"/>
</dbReference>
<evidence type="ECO:0000256" key="1">
    <source>
        <dbReference type="ARBA" id="ARBA00022555"/>
    </source>
</evidence>
<dbReference type="PROSITE" id="PS50886">
    <property type="entry name" value="TRBD"/>
    <property type="match status" value="1"/>
</dbReference>
<dbReference type="NCBIfam" id="NF007496">
    <property type="entry name" value="PRK10089.1-5"/>
    <property type="match status" value="1"/>
</dbReference>
<evidence type="ECO:0000256" key="2">
    <source>
        <dbReference type="ARBA" id="ARBA00022884"/>
    </source>
</evidence>
<dbReference type="InterPro" id="IPR012340">
    <property type="entry name" value="NA-bd_OB-fold"/>
</dbReference>
<protein>
    <submittedName>
        <fullName evidence="5">Chaperone CsaA</fullName>
    </submittedName>
</protein>
<dbReference type="EMBL" id="CP089291">
    <property type="protein sequence ID" value="UOF89972.1"/>
    <property type="molecule type" value="Genomic_DNA"/>
</dbReference>
<dbReference type="SUPFAM" id="SSF50249">
    <property type="entry name" value="Nucleic acid-binding proteins"/>
    <property type="match status" value="1"/>
</dbReference>
<proteinExistence type="predicted"/>
<keyword evidence="2 3" id="KW-0694">RNA-binding</keyword>
<reference evidence="5" key="1">
    <citation type="submission" date="2021-12" db="EMBL/GenBank/DDBJ databases">
        <title>Alicyclobacillaceae gen. nov., sp. nov., isolated from chalcocite enrichment system.</title>
        <authorList>
            <person name="Jiang Z."/>
        </authorList>
    </citation>
    <scope>NUCLEOTIDE SEQUENCE</scope>
    <source>
        <strain evidence="5">MYW30-H2</strain>
    </source>
</reference>
<keyword evidence="1 3" id="KW-0820">tRNA-binding</keyword>
<evidence type="ECO:0000259" key="4">
    <source>
        <dbReference type="PROSITE" id="PS50886"/>
    </source>
</evidence>
<keyword evidence="6" id="KW-1185">Reference proteome</keyword>
<dbReference type="PANTHER" id="PTHR11586">
    <property type="entry name" value="TRNA-AMINOACYLATION COFACTOR ARC1 FAMILY MEMBER"/>
    <property type="match status" value="1"/>
</dbReference>
<dbReference type="NCBIfam" id="NF007494">
    <property type="entry name" value="PRK10089.1-3"/>
    <property type="match status" value="1"/>
</dbReference>
<dbReference type="Pfam" id="PF01588">
    <property type="entry name" value="tRNA_bind"/>
    <property type="match status" value="1"/>
</dbReference>
<gene>
    <name evidence="5" type="primary">csaA</name>
    <name evidence="5" type="ORF">LSG31_19215</name>
</gene>
<dbReference type="RefSeq" id="WP_347436667.1">
    <property type="nucleotide sequence ID" value="NZ_CP089291.1"/>
</dbReference>
<evidence type="ECO:0000256" key="3">
    <source>
        <dbReference type="PROSITE-ProRule" id="PRU00209"/>
    </source>
</evidence>
<dbReference type="NCBIfam" id="NF007495">
    <property type="entry name" value="PRK10089.1-4"/>
    <property type="match status" value="1"/>
</dbReference>
<dbReference type="NCBIfam" id="TIGR02222">
    <property type="entry name" value="chap_CsaA"/>
    <property type="match status" value="1"/>
</dbReference>
<dbReference type="Proteomes" id="UP000830167">
    <property type="component" value="Chromosome"/>
</dbReference>
<dbReference type="InterPro" id="IPR051270">
    <property type="entry name" value="Tyrosine-tRNA_ligase_regulator"/>
</dbReference>
<organism evidence="5 6">
    <name type="scientific">Fodinisporobacter ferrooxydans</name>
    <dbReference type="NCBI Taxonomy" id="2901836"/>
    <lineage>
        <taxon>Bacteria</taxon>
        <taxon>Bacillati</taxon>
        <taxon>Bacillota</taxon>
        <taxon>Bacilli</taxon>
        <taxon>Bacillales</taxon>
        <taxon>Alicyclobacillaceae</taxon>
        <taxon>Fodinisporobacter</taxon>
    </lineage>
</organism>
<evidence type="ECO:0000313" key="5">
    <source>
        <dbReference type="EMBL" id="UOF89972.1"/>
    </source>
</evidence>
<dbReference type="PANTHER" id="PTHR11586:SF37">
    <property type="entry name" value="TRNA-BINDING DOMAIN-CONTAINING PROTEIN"/>
    <property type="match status" value="1"/>
</dbReference>
<dbReference type="InterPro" id="IPR002547">
    <property type="entry name" value="tRNA-bd_dom"/>
</dbReference>
<name>A0ABY4CHH5_9BACL</name>
<accession>A0ABY4CHH5</accession>
<sequence>MATIEDFQILDIRIGTIIHAEPFPEARVPAIKLQIDFGPEIGVKRSSAQITKRYQPDALVGQQIVAVVNFPPRRIAGFPSEVLVLGGVPEKGDVVLLKPHQPVPNGTSIA</sequence>